<sequence>MSASASPAPARPRRAGPYPLLERPTSAMLLALVSGVLDAWTFARVGTFATVQSGNVVMLGFFGVQGDAERALRALAAVLAFGLGAGLCAVAVALVLARGRAYSPWVLLVEALALVVCAVLVAARPALAAGVVLAVSLLAGVQGNAFHRDHGMLYGNTAVTFVVQTTFSLLGRAVVRRRVDDGDPHVRIAAVFGLVLVAFADGGAAGFVLESVWSPAPLLAAAVVVLGLGLAAARARGPVDPEQTAPTP</sequence>
<dbReference type="EMBL" id="JAAFAN010000001">
    <property type="protein sequence ID" value="NDO87911.1"/>
    <property type="molecule type" value="Genomic_DNA"/>
</dbReference>
<dbReference type="InterPro" id="IPR010699">
    <property type="entry name" value="DUF1275"/>
</dbReference>
<feature type="transmembrane region" description="Helical" evidence="1">
    <location>
        <begin position="74"/>
        <end position="96"/>
    </location>
</feature>
<keyword evidence="1" id="KW-1133">Transmembrane helix</keyword>
<evidence type="ECO:0000256" key="1">
    <source>
        <dbReference type="SAM" id="Phobius"/>
    </source>
</evidence>
<accession>A0ABX0B891</accession>
<protein>
    <submittedName>
        <fullName evidence="2">DUF1275 domain-containing protein</fullName>
    </submittedName>
</protein>
<feature type="transmembrane region" description="Helical" evidence="1">
    <location>
        <begin position="43"/>
        <end position="62"/>
    </location>
</feature>
<feature type="transmembrane region" description="Helical" evidence="1">
    <location>
        <begin position="187"/>
        <end position="209"/>
    </location>
</feature>
<dbReference type="Pfam" id="PF06912">
    <property type="entry name" value="DUF1275"/>
    <property type="match status" value="1"/>
</dbReference>
<organism evidence="2 3">
    <name type="scientific">Cellulosimicrobium composti</name>
    <dbReference type="NCBI Taxonomy" id="2672572"/>
    <lineage>
        <taxon>Bacteria</taxon>
        <taxon>Bacillati</taxon>
        <taxon>Actinomycetota</taxon>
        <taxon>Actinomycetes</taxon>
        <taxon>Micrococcales</taxon>
        <taxon>Promicromonosporaceae</taxon>
        <taxon>Cellulosimicrobium</taxon>
    </lineage>
</organism>
<evidence type="ECO:0000313" key="2">
    <source>
        <dbReference type="EMBL" id="NDO87911.1"/>
    </source>
</evidence>
<dbReference type="PANTHER" id="PTHR37314">
    <property type="entry name" value="SLR0142 PROTEIN"/>
    <property type="match status" value="1"/>
</dbReference>
<keyword evidence="1" id="KW-0812">Transmembrane</keyword>
<keyword evidence="1" id="KW-0472">Membrane</keyword>
<comment type="caution">
    <text evidence="2">The sequence shown here is derived from an EMBL/GenBank/DDBJ whole genome shotgun (WGS) entry which is preliminary data.</text>
</comment>
<feature type="transmembrane region" description="Helical" evidence="1">
    <location>
        <begin position="153"/>
        <end position="175"/>
    </location>
</feature>
<dbReference type="PANTHER" id="PTHR37314:SF4">
    <property type="entry name" value="UPF0700 TRANSMEMBRANE PROTEIN YOAK"/>
    <property type="match status" value="1"/>
</dbReference>
<dbReference type="Proteomes" id="UP000471672">
    <property type="component" value="Unassembled WGS sequence"/>
</dbReference>
<evidence type="ECO:0000313" key="3">
    <source>
        <dbReference type="Proteomes" id="UP000471672"/>
    </source>
</evidence>
<feature type="transmembrane region" description="Helical" evidence="1">
    <location>
        <begin position="215"/>
        <end position="233"/>
    </location>
</feature>
<name>A0ABX0B891_9MICO</name>
<feature type="transmembrane region" description="Helical" evidence="1">
    <location>
        <begin position="102"/>
        <end position="122"/>
    </location>
</feature>
<gene>
    <name evidence="2" type="ORF">GYH36_00220</name>
</gene>
<proteinExistence type="predicted"/>
<keyword evidence="3" id="KW-1185">Reference proteome</keyword>
<feature type="transmembrane region" description="Helical" evidence="1">
    <location>
        <begin position="127"/>
        <end position="147"/>
    </location>
</feature>
<reference evidence="2 3" key="1">
    <citation type="journal article" date="2021" name="Arch. Microbiol.">
        <title>Cellulosimicrobium fucosivorans sp. nov., isolated from San Elijo Lagoon, contains a fucose metabolic pathway linked to carotenoid production.</title>
        <authorList>
            <person name="Aviles F.A."/>
            <person name="Kyndt J.A."/>
        </authorList>
    </citation>
    <scope>NUCLEOTIDE SEQUENCE [LARGE SCALE GENOMIC DNA]</scope>
    <source>
        <strain evidence="2 3">SE3</strain>
    </source>
</reference>